<gene>
    <name evidence="1" type="ORF">AB5L97_12910</name>
</gene>
<dbReference type="AlphaFoldDB" id="A0AB39L0M0"/>
<sequence>MSWSKDAEVRANVSRIANAYQMDDVDEDVLELQRRLRVKVVKRAIIKDAKHIPPFRAAHYELLIAFLRECIENLNEEEAK</sequence>
<accession>A0AB39L0M0</accession>
<protein>
    <submittedName>
        <fullName evidence="1">Uncharacterized protein</fullName>
    </submittedName>
</protein>
<dbReference type="KEGG" id="spue:AB5L97_12910"/>
<name>A0AB39L0M0_9MICC</name>
<evidence type="ECO:0000313" key="1">
    <source>
        <dbReference type="EMBL" id="XDP44178.1"/>
    </source>
</evidence>
<dbReference type="EMBL" id="CP163302">
    <property type="protein sequence ID" value="XDP44178.1"/>
    <property type="molecule type" value="Genomic_DNA"/>
</dbReference>
<proteinExistence type="predicted"/>
<organism evidence="1">
    <name type="scientific">Sinomonas puerhi</name>
    <dbReference type="NCBI Taxonomy" id="3238584"/>
    <lineage>
        <taxon>Bacteria</taxon>
        <taxon>Bacillati</taxon>
        <taxon>Actinomycetota</taxon>
        <taxon>Actinomycetes</taxon>
        <taxon>Micrococcales</taxon>
        <taxon>Micrococcaceae</taxon>
        <taxon>Sinomonas</taxon>
    </lineage>
</organism>
<reference evidence="1" key="1">
    <citation type="submission" date="2024-07" db="EMBL/GenBank/DDBJ databases">
        <authorList>
            <person name="fu j."/>
        </authorList>
    </citation>
    <scope>NUCLEOTIDE SEQUENCE</scope>
    <source>
        <strain evidence="1">P10A9</strain>
    </source>
</reference>
<dbReference type="RefSeq" id="WP_369044960.1">
    <property type="nucleotide sequence ID" value="NZ_CP163302.1"/>
</dbReference>